<proteinExistence type="predicted"/>
<dbReference type="RefSeq" id="WP_011526781.1">
    <property type="nucleotide sequence ID" value="NC_008011.1"/>
</dbReference>
<organism evidence="3 4">
    <name type="scientific">Lawsonia intracellularis (strain PHE/MN1-00)</name>
    <dbReference type="NCBI Taxonomy" id="363253"/>
    <lineage>
        <taxon>Bacteria</taxon>
        <taxon>Pseudomonadati</taxon>
        <taxon>Thermodesulfobacteriota</taxon>
        <taxon>Desulfovibrionia</taxon>
        <taxon>Desulfovibrionales</taxon>
        <taxon>Desulfovibrionaceae</taxon>
        <taxon>Lawsonia</taxon>
    </lineage>
</organism>
<dbReference type="PANTHER" id="PTHR30160">
    <property type="entry name" value="TETRAACYLDISACCHARIDE 4'-KINASE-RELATED"/>
    <property type="match status" value="1"/>
</dbReference>
<dbReference type="CAZy" id="GT9">
    <property type="family name" value="Glycosyltransferase Family 9"/>
</dbReference>
<dbReference type="KEGG" id="lip:LI0698"/>
<evidence type="ECO:0000313" key="4">
    <source>
        <dbReference type="Proteomes" id="UP000002430"/>
    </source>
</evidence>
<dbReference type="OrthoDB" id="9760688at2"/>
<dbReference type="CDD" id="cd03789">
    <property type="entry name" value="GT9_LPS_heptosyltransferase"/>
    <property type="match status" value="1"/>
</dbReference>
<dbReference type="AlphaFoldDB" id="Q1MQH5"/>
<keyword evidence="2" id="KW-0808">Transferase</keyword>
<evidence type="ECO:0000313" key="3">
    <source>
        <dbReference type="EMBL" id="CAJ54752.1"/>
    </source>
</evidence>
<dbReference type="Pfam" id="PF01075">
    <property type="entry name" value="Glyco_transf_9"/>
    <property type="match status" value="1"/>
</dbReference>
<dbReference type="EMBL" id="AM180252">
    <property type="protein sequence ID" value="CAJ54752.1"/>
    <property type="molecule type" value="Genomic_DNA"/>
</dbReference>
<dbReference type="STRING" id="363253.LI0698"/>
<dbReference type="SUPFAM" id="SSF53756">
    <property type="entry name" value="UDP-Glycosyltransferase/glycogen phosphorylase"/>
    <property type="match status" value="1"/>
</dbReference>
<keyword evidence="1" id="KW-0328">Glycosyltransferase</keyword>
<dbReference type="PANTHER" id="PTHR30160:SF1">
    <property type="entry name" value="LIPOPOLYSACCHARIDE 1,2-N-ACETYLGLUCOSAMINETRANSFERASE-RELATED"/>
    <property type="match status" value="1"/>
</dbReference>
<dbReference type="InterPro" id="IPR051199">
    <property type="entry name" value="LPS_LOS_Heptosyltrfase"/>
</dbReference>
<sequence>MKNIAVWNTAFLGDTVLTLPLIQTLAKTYPEASIDFYVRKGNGSLFSSHPNIKNIIEYNKKQQFIKSTIKLIQHIKKQNYDLWINAHTSIRSSIITLCSNAKLRIGYSENIIQPLCCTQLIKRKLGSLDEIERLLDLLSNLPIKKSNIQYWPNIVLTQDAQQQANTFWRKYILGPVLGINPGSVWPTKRWLPERFAAILHRAIKKNIHVLLFGGPGEEQLASEIISLSGMTGHPLLHNLCGTLTLQELAAFIKKLNCYLTNDSGPMHIAWSQHTPVTAIFGPTVKCLGFSPRGEHSTVIEISLYCRPCSLHGGKTCPEKHFRCMKDITIDVVWENIEKKLFL</sequence>
<dbReference type="GO" id="GO:0008713">
    <property type="term" value="F:ADP-heptose-lipopolysaccharide heptosyltransferase activity"/>
    <property type="evidence" value="ECO:0007669"/>
    <property type="project" value="TreeGrafter"/>
</dbReference>
<dbReference type="GO" id="GO:0009244">
    <property type="term" value="P:lipopolysaccharide core region biosynthetic process"/>
    <property type="evidence" value="ECO:0007669"/>
    <property type="project" value="TreeGrafter"/>
</dbReference>
<dbReference type="Proteomes" id="UP000002430">
    <property type="component" value="Chromosome"/>
</dbReference>
<accession>Q1MQH5</accession>
<keyword evidence="4" id="KW-1185">Reference proteome</keyword>
<dbReference type="HOGENOM" id="CLU_038371_3_0_7"/>
<dbReference type="Gene3D" id="3.40.50.2000">
    <property type="entry name" value="Glycogen Phosphorylase B"/>
    <property type="match status" value="2"/>
</dbReference>
<gene>
    <name evidence="3" type="primary">rfaF</name>
    <name evidence="3" type="ordered locus">LI0698</name>
</gene>
<protein>
    <submittedName>
        <fullName evidence="3">ADP-heptose:LPS heptosyltransferase II</fullName>
    </submittedName>
</protein>
<evidence type="ECO:0000256" key="1">
    <source>
        <dbReference type="ARBA" id="ARBA00022676"/>
    </source>
</evidence>
<evidence type="ECO:0000256" key="2">
    <source>
        <dbReference type="ARBA" id="ARBA00022679"/>
    </source>
</evidence>
<reference evidence="3 4" key="1">
    <citation type="submission" date="2005-11" db="EMBL/GenBank/DDBJ databases">
        <title>The complete genome sequence of Lawsonia intracellularis: the causative agent of proliferative enteropathy.</title>
        <authorList>
            <person name="Kaur K."/>
            <person name="Zhang Q."/>
            <person name="Beckler D."/>
            <person name="Munir S."/>
            <person name="Li L."/>
            <person name="Kinsley K."/>
            <person name="Herron L."/>
            <person name="Peterson A."/>
            <person name="May B."/>
            <person name="Singh S."/>
            <person name="Gebhart C."/>
            <person name="Kapur V."/>
        </authorList>
    </citation>
    <scope>NUCLEOTIDE SEQUENCE [LARGE SCALE GENOMIC DNA]</scope>
    <source>
        <strain evidence="3 4">PHE/MN1-00</strain>
    </source>
</reference>
<dbReference type="GO" id="GO:0005829">
    <property type="term" value="C:cytosol"/>
    <property type="evidence" value="ECO:0007669"/>
    <property type="project" value="TreeGrafter"/>
</dbReference>
<dbReference type="eggNOG" id="COG0859">
    <property type="taxonomic scope" value="Bacteria"/>
</dbReference>
<name>Q1MQH5_LAWIP</name>
<dbReference type="InterPro" id="IPR002201">
    <property type="entry name" value="Glyco_trans_9"/>
</dbReference>